<sequence>MVRPRRPIDVPEDELPRGDGNYAMGDQSRAVQTGCTNERFLAHRTPAFIGDEDPLKSRRWIEDLERTFEVCGCIEAQMVLYGSYMLQGEAANWWQTKRQLLEMELGSFAAVSWQRFKKEFDDRFFPISVRRQKAREFNDLVQGDMTVEQYARKFMELGQFAPHLIATKELRVERFQEGLRHDIRRQVACLQIMEFQKLVDLASITVRENNFAVGSPPGQKRRSFVGEGSSSGSPQKIVQRTGARSQTTSGVRARGQTPVCPRCSRAHEGECGQRGIQCFRCGQPGHFAHECPNQAQGGRGGRRGGRDGQRQLVQARVYAMTPGDVDHKDPETHDAGVITASSRVRIYDFYACTLFDSGASQSFVSATFAQMCNLITEPLPQSLVVALPNGEIVCCSKVALGCPLVFGEKTLEADLIVFKLLGFDIILGMDWLHHYCANINCRSRVIGLQLPEGDYLEFMGSKLKAKPVVISAVQARKDIACGADAYLVQVVSTPSEKRSIVDIPVVEEFPDVFVDELPGLPPVRKMEFSIDLEPGAAPVHKAPYRMAPAELKELKTQLQ</sequence>
<dbReference type="InterPro" id="IPR001878">
    <property type="entry name" value="Znf_CCHC"/>
</dbReference>
<feature type="compositionally biased region" description="Polar residues" evidence="2">
    <location>
        <begin position="228"/>
        <end position="250"/>
    </location>
</feature>
<feature type="region of interest" description="Disordered" evidence="2">
    <location>
        <begin position="1"/>
        <end position="20"/>
    </location>
</feature>
<dbReference type="Pfam" id="PF08284">
    <property type="entry name" value="RVP_2"/>
    <property type="match status" value="1"/>
</dbReference>
<evidence type="ECO:0000256" key="1">
    <source>
        <dbReference type="PROSITE-ProRule" id="PRU00047"/>
    </source>
</evidence>
<dbReference type="GO" id="GO:0003676">
    <property type="term" value="F:nucleic acid binding"/>
    <property type="evidence" value="ECO:0007669"/>
    <property type="project" value="InterPro"/>
</dbReference>
<dbReference type="InterPro" id="IPR032567">
    <property type="entry name" value="RTL1-rel"/>
</dbReference>
<keyword evidence="1" id="KW-0479">Metal-binding</keyword>
<dbReference type="SUPFAM" id="SSF50630">
    <property type="entry name" value="Acid proteases"/>
    <property type="match status" value="1"/>
</dbReference>
<gene>
    <name evidence="5" type="primary">LOC118349211</name>
</gene>
<evidence type="ECO:0000256" key="2">
    <source>
        <dbReference type="SAM" id="MobiDB-lite"/>
    </source>
</evidence>
<protein>
    <submittedName>
        <fullName evidence="5">Uncharacterized protein LOC118349211</fullName>
    </submittedName>
</protein>
<dbReference type="Gene3D" id="2.40.70.10">
    <property type="entry name" value="Acid Proteases"/>
    <property type="match status" value="1"/>
</dbReference>
<dbReference type="InterPro" id="IPR036875">
    <property type="entry name" value="Znf_CCHC_sf"/>
</dbReference>
<dbReference type="GeneID" id="118349211"/>
<dbReference type="KEGG" id="jre:118349211"/>
<dbReference type="InterPro" id="IPR021109">
    <property type="entry name" value="Peptidase_aspartic_dom_sf"/>
</dbReference>
<accession>A0A6P9EMC9</accession>
<dbReference type="SUPFAM" id="SSF57756">
    <property type="entry name" value="Retrovirus zinc finger-like domains"/>
    <property type="match status" value="1"/>
</dbReference>
<name>A0A6P9EMC9_JUGRE</name>
<dbReference type="Pfam" id="PF00098">
    <property type="entry name" value="zf-CCHC"/>
    <property type="match status" value="1"/>
</dbReference>
<dbReference type="PANTHER" id="PTHR15503:SF45">
    <property type="entry name" value="RNA-DIRECTED DNA POLYMERASE HOMOLOG"/>
    <property type="match status" value="1"/>
</dbReference>
<feature type="region of interest" description="Disordered" evidence="2">
    <location>
        <begin position="213"/>
        <end position="259"/>
    </location>
</feature>
<dbReference type="InterPro" id="IPR043502">
    <property type="entry name" value="DNA/RNA_pol_sf"/>
</dbReference>
<dbReference type="GO" id="GO:0008270">
    <property type="term" value="F:zinc ion binding"/>
    <property type="evidence" value="ECO:0007669"/>
    <property type="project" value="UniProtKB-KW"/>
</dbReference>
<feature type="domain" description="CCHC-type" evidence="3">
    <location>
        <begin position="278"/>
        <end position="293"/>
    </location>
</feature>
<dbReference type="Gene3D" id="4.10.60.10">
    <property type="entry name" value="Zinc finger, CCHC-type"/>
    <property type="match status" value="1"/>
</dbReference>
<feature type="compositionally biased region" description="Basic and acidic residues" evidence="2">
    <location>
        <begin position="1"/>
        <end position="17"/>
    </location>
</feature>
<proteinExistence type="predicted"/>
<dbReference type="SMART" id="SM00343">
    <property type="entry name" value="ZnF_C2HC"/>
    <property type="match status" value="1"/>
</dbReference>
<dbReference type="OrthoDB" id="437338at2759"/>
<evidence type="ECO:0000313" key="5">
    <source>
        <dbReference type="RefSeq" id="XP_035548709.1"/>
    </source>
</evidence>
<organism evidence="4 5">
    <name type="scientific">Juglans regia</name>
    <name type="common">English walnut</name>
    <dbReference type="NCBI Taxonomy" id="51240"/>
    <lineage>
        <taxon>Eukaryota</taxon>
        <taxon>Viridiplantae</taxon>
        <taxon>Streptophyta</taxon>
        <taxon>Embryophyta</taxon>
        <taxon>Tracheophyta</taxon>
        <taxon>Spermatophyta</taxon>
        <taxon>Magnoliopsida</taxon>
        <taxon>eudicotyledons</taxon>
        <taxon>Gunneridae</taxon>
        <taxon>Pentapetalae</taxon>
        <taxon>rosids</taxon>
        <taxon>fabids</taxon>
        <taxon>Fagales</taxon>
        <taxon>Juglandaceae</taxon>
        <taxon>Juglans</taxon>
    </lineage>
</organism>
<dbReference type="PANTHER" id="PTHR15503">
    <property type="entry name" value="LDOC1 RELATED"/>
    <property type="match status" value="1"/>
</dbReference>
<keyword evidence="1" id="KW-0862">Zinc</keyword>
<dbReference type="SUPFAM" id="SSF56672">
    <property type="entry name" value="DNA/RNA polymerases"/>
    <property type="match status" value="1"/>
</dbReference>
<evidence type="ECO:0000313" key="4">
    <source>
        <dbReference type="Proteomes" id="UP000235220"/>
    </source>
</evidence>
<dbReference type="RefSeq" id="XP_035548709.1">
    <property type="nucleotide sequence ID" value="XM_035692816.1"/>
</dbReference>
<dbReference type="Proteomes" id="UP000235220">
    <property type="component" value="Chromosome 8"/>
</dbReference>
<reference evidence="5" key="1">
    <citation type="submission" date="2025-08" db="UniProtKB">
        <authorList>
            <consortium name="RefSeq"/>
        </authorList>
    </citation>
    <scope>IDENTIFICATION</scope>
    <source>
        <tissue evidence="5">Leaves</tissue>
    </source>
</reference>
<keyword evidence="4" id="KW-1185">Reference proteome</keyword>
<dbReference type="PROSITE" id="PS50158">
    <property type="entry name" value="ZF_CCHC"/>
    <property type="match status" value="1"/>
</dbReference>
<dbReference type="CDD" id="cd00303">
    <property type="entry name" value="retropepsin_like"/>
    <property type="match status" value="1"/>
</dbReference>
<dbReference type="Pfam" id="PF03732">
    <property type="entry name" value="Retrotrans_gag"/>
    <property type="match status" value="1"/>
</dbReference>
<keyword evidence="1" id="KW-0863">Zinc-finger</keyword>
<dbReference type="InParanoid" id="A0A6P9EMC9"/>
<dbReference type="InterPro" id="IPR005162">
    <property type="entry name" value="Retrotrans_gag_dom"/>
</dbReference>
<dbReference type="AlphaFoldDB" id="A0A6P9EMC9"/>
<evidence type="ECO:0000259" key="3">
    <source>
        <dbReference type="PROSITE" id="PS50158"/>
    </source>
</evidence>